<sequence length="80" mass="9316">MHQNEAFDTVLFRLVSSRFSSRFNPLFGRYRQMMLPTSMYFRWATDPAWPECETSVCAEDTGQPPHLLCVGRQAQLQLCI</sequence>
<gene>
    <name evidence="1" type="ORF">SARC_15712</name>
</gene>
<evidence type="ECO:0000313" key="1">
    <source>
        <dbReference type="EMBL" id="KNC71746.1"/>
    </source>
</evidence>
<name>A0A0L0F584_9EUKA</name>
<protein>
    <submittedName>
        <fullName evidence="1">Uncharacterized protein</fullName>
    </submittedName>
</protein>
<dbReference type="EMBL" id="KQ248198">
    <property type="protein sequence ID" value="KNC71746.1"/>
    <property type="molecule type" value="Genomic_DNA"/>
</dbReference>
<dbReference type="AlphaFoldDB" id="A0A0L0F584"/>
<dbReference type="RefSeq" id="XP_014145648.1">
    <property type="nucleotide sequence ID" value="XM_014290173.1"/>
</dbReference>
<accession>A0A0L0F584</accession>
<dbReference type="Proteomes" id="UP000054560">
    <property type="component" value="Unassembled WGS sequence"/>
</dbReference>
<feature type="non-terminal residue" evidence="1">
    <location>
        <position position="80"/>
    </location>
</feature>
<dbReference type="GeneID" id="25916216"/>
<organism evidence="1 2">
    <name type="scientific">Sphaeroforma arctica JP610</name>
    <dbReference type="NCBI Taxonomy" id="667725"/>
    <lineage>
        <taxon>Eukaryota</taxon>
        <taxon>Ichthyosporea</taxon>
        <taxon>Ichthyophonida</taxon>
        <taxon>Sphaeroforma</taxon>
    </lineage>
</organism>
<proteinExistence type="predicted"/>
<evidence type="ECO:0000313" key="2">
    <source>
        <dbReference type="Proteomes" id="UP000054560"/>
    </source>
</evidence>
<reference evidence="1 2" key="1">
    <citation type="submission" date="2011-02" db="EMBL/GenBank/DDBJ databases">
        <title>The Genome Sequence of Sphaeroforma arctica JP610.</title>
        <authorList>
            <consortium name="The Broad Institute Genome Sequencing Platform"/>
            <person name="Russ C."/>
            <person name="Cuomo C."/>
            <person name="Young S.K."/>
            <person name="Zeng Q."/>
            <person name="Gargeya S."/>
            <person name="Alvarado L."/>
            <person name="Berlin A."/>
            <person name="Chapman S.B."/>
            <person name="Chen Z."/>
            <person name="Freedman E."/>
            <person name="Gellesch M."/>
            <person name="Goldberg J."/>
            <person name="Griggs A."/>
            <person name="Gujja S."/>
            <person name="Heilman E."/>
            <person name="Heiman D."/>
            <person name="Howarth C."/>
            <person name="Mehta T."/>
            <person name="Neiman D."/>
            <person name="Pearson M."/>
            <person name="Roberts A."/>
            <person name="Saif S."/>
            <person name="Shea T."/>
            <person name="Shenoy N."/>
            <person name="Sisk P."/>
            <person name="Stolte C."/>
            <person name="Sykes S."/>
            <person name="White J."/>
            <person name="Yandava C."/>
            <person name="Burger G."/>
            <person name="Gray M.W."/>
            <person name="Holland P.W.H."/>
            <person name="King N."/>
            <person name="Lang F.B.F."/>
            <person name="Roger A.J."/>
            <person name="Ruiz-Trillo I."/>
            <person name="Haas B."/>
            <person name="Nusbaum C."/>
            <person name="Birren B."/>
        </authorList>
    </citation>
    <scope>NUCLEOTIDE SEQUENCE [LARGE SCALE GENOMIC DNA]</scope>
    <source>
        <strain evidence="1 2">JP610</strain>
    </source>
</reference>
<keyword evidence="2" id="KW-1185">Reference proteome</keyword>